<accession>R7U8M4</accession>
<dbReference type="PROSITE" id="PS50055">
    <property type="entry name" value="TYR_PHOSPHATASE_PTP"/>
    <property type="match status" value="1"/>
</dbReference>
<dbReference type="InterPro" id="IPR000242">
    <property type="entry name" value="PTP_cat"/>
</dbReference>
<evidence type="ECO:0000313" key="2">
    <source>
        <dbReference type="EMBL" id="ELU02725.1"/>
    </source>
</evidence>
<gene>
    <name evidence="2" type="ORF">CAPTEDRAFT_197062</name>
</gene>
<evidence type="ECO:0000313" key="3">
    <source>
        <dbReference type="EnsemblMetazoa" id="CapteP197062"/>
    </source>
</evidence>
<sequence length="240" mass="27115">MNTFLNRQRNNTTLDQKVQAIEKAEREGKKIDIGANLYSSYRLICDRPLPKVCSEAITTRGSDAVGKFWRLVGDRNIQNVVLLEDVACKVLPAASGSTFEGIKVFCREEWQSKGIKKFIVTLSNEKICEDADYLNQQWGISVLTMDHELTNKAIISLRQILIPIGESPECVIMCKNGQQFSGFFISVNCMLDMVDEGKKIDVVHGLNKFKTVCPDFVPTEEQLLQLSHLARDYISYGEEN</sequence>
<organism evidence="2">
    <name type="scientific">Capitella teleta</name>
    <name type="common">Polychaete worm</name>
    <dbReference type="NCBI Taxonomy" id="283909"/>
    <lineage>
        <taxon>Eukaryota</taxon>
        <taxon>Metazoa</taxon>
        <taxon>Spiralia</taxon>
        <taxon>Lophotrochozoa</taxon>
        <taxon>Annelida</taxon>
        <taxon>Polychaeta</taxon>
        <taxon>Sedentaria</taxon>
        <taxon>Scolecida</taxon>
        <taxon>Capitellidae</taxon>
        <taxon>Capitella</taxon>
    </lineage>
</organism>
<dbReference type="EMBL" id="KB303820">
    <property type="protein sequence ID" value="ELU02725.1"/>
    <property type="molecule type" value="Genomic_DNA"/>
</dbReference>
<evidence type="ECO:0000259" key="1">
    <source>
        <dbReference type="PROSITE" id="PS50055"/>
    </source>
</evidence>
<dbReference type="HOGENOM" id="CLU_055015_0_0_1"/>
<dbReference type="EMBL" id="AMQN01024902">
    <property type="status" value="NOT_ANNOTATED_CDS"/>
    <property type="molecule type" value="Genomic_DNA"/>
</dbReference>
<evidence type="ECO:0000313" key="4">
    <source>
        <dbReference type="Proteomes" id="UP000014760"/>
    </source>
</evidence>
<proteinExistence type="predicted"/>
<dbReference type="InterPro" id="IPR029021">
    <property type="entry name" value="Prot-tyrosine_phosphatase-like"/>
</dbReference>
<dbReference type="SUPFAM" id="SSF52799">
    <property type="entry name" value="(Phosphotyrosine protein) phosphatases II"/>
    <property type="match status" value="1"/>
</dbReference>
<dbReference type="EMBL" id="AMQN01024903">
    <property type="status" value="NOT_ANNOTATED_CDS"/>
    <property type="molecule type" value="Genomic_DNA"/>
</dbReference>
<reference evidence="2 4" key="2">
    <citation type="journal article" date="2013" name="Nature">
        <title>Insights into bilaterian evolution from three spiralian genomes.</title>
        <authorList>
            <person name="Simakov O."/>
            <person name="Marletaz F."/>
            <person name="Cho S.J."/>
            <person name="Edsinger-Gonzales E."/>
            <person name="Havlak P."/>
            <person name="Hellsten U."/>
            <person name="Kuo D.H."/>
            <person name="Larsson T."/>
            <person name="Lv J."/>
            <person name="Arendt D."/>
            <person name="Savage R."/>
            <person name="Osoegawa K."/>
            <person name="de Jong P."/>
            <person name="Grimwood J."/>
            <person name="Chapman J.A."/>
            <person name="Shapiro H."/>
            <person name="Aerts A."/>
            <person name="Otillar R.P."/>
            <person name="Terry A.Y."/>
            <person name="Boore J.L."/>
            <person name="Grigoriev I.V."/>
            <person name="Lindberg D.R."/>
            <person name="Seaver E.C."/>
            <person name="Weisblat D.A."/>
            <person name="Putnam N.H."/>
            <person name="Rokhsar D.S."/>
        </authorList>
    </citation>
    <scope>NUCLEOTIDE SEQUENCE</scope>
    <source>
        <strain evidence="2 4">I ESC-2004</strain>
    </source>
</reference>
<reference evidence="3" key="3">
    <citation type="submission" date="2015-06" db="UniProtKB">
        <authorList>
            <consortium name="EnsemblMetazoa"/>
        </authorList>
    </citation>
    <scope>IDENTIFICATION</scope>
</reference>
<dbReference type="Gene3D" id="3.90.190.10">
    <property type="entry name" value="Protein tyrosine phosphatase superfamily"/>
    <property type="match status" value="1"/>
</dbReference>
<dbReference type="EnsemblMetazoa" id="CapteT197062">
    <property type="protein sequence ID" value="CapteP197062"/>
    <property type="gene ID" value="CapteG197062"/>
</dbReference>
<dbReference type="Proteomes" id="UP000014760">
    <property type="component" value="Unassembled WGS sequence"/>
</dbReference>
<reference evidence="4" key="1">
    <citation type="submission" date="2012-12" db="EMBL/GenBank/DDBJ databases">
        <authorList>
            <person name="Hellsten U."/>
            <person name="Grimwood J."/>
            <person name="Chapman J.A."/>
            <person name="Shapiro H."/>
            <person name="Aerts A."/>
            <person name="Otillar R.P."/>
            <person name="Terry A.Y."/>
            <person name="Boore J.L."/>
            <person name="Simakov O."/>
            <person name="Marletaz F."/>
            <person name="Cho S.-J."/>
            <person name="Edsinger-Gonzales E."/>
            <person name="Havlak P."/>
            <person name="Kuo D.-H."/>
            <person name="Larsson T."/>
            <person name="Lv J."/>
            <person name="Arendt D."/>
            <person name="Savage R."/>
            <person name="Osoegawa K."/>
            <person name="de Jong P."/>
            <person name="Lindberg D.R."/>
            <person name="Seaver E.C."/>
            <person name="Weisblat D.A."/>
            <person name="Putnam N.H."/>
            <person name="Grigoriev I.V."/>
            <person name="Rokhsar D.S."/>
        </authorList>
    </citation>
    <scope>NUCLEOTIDE SEQUENCE</scope>
    <source>
        <strain evidence="4">I ESC-2004</strain>
    </source>
</reference>
<dbReference type="Pfam" id="PF00102">
    <property type="entry name" value="Y_phosphatase"/>
    <property type="match status" value="1"/>
</dbReference>
<dbReference type="EMBL" id="AMQN01024904">
    <property type="status" value="NOT_ANNOTATED_CDS"/>
    <property type="molecule type" value="Genomic_DNA"/>
</dbReference>
<keyword evidence="4" id="KW-1185">Reference proteome</keyword>
<name>R7U8M4_CAPTE</name>
<feature type="domain" description="Tyrosine-protein phosphatase" evidence="1">
    <location>
        <begin position="1"/>
        <end position="233"/>
    </location>
</feature>
<dbReference type="AlphaFoldDB" id="R7U8M4"/>
<protein>
    <recommendedName>
        <fullName evidence="1">Tyrosine-protein phosphatase domain-containing protein</fullName>
    </recommendedName>
</protein>
<dbReference type="GO" id="GO:0004725">
    <property type="term" value="F:protein tyrosine phosphatase activity"/>
    <property type="evidence" value="ECO:0007669"/>
    <property type="project" value="InterPro"/>
</dbReference>